<feature type="compositionally biased region" description="Basic and acidic residues" evidence="1">
    <location>
        <begin position="45"/>
        <end position="61"/>
    </location>
</feature>
<gene>
    <name evidence="2" type="ORF">Q8A49_21035</name>
</gene>
<accession>A0ABU7KWG0</accession>
<feature type="compositionally biased region" description="Basic and acidic residues" evidence="1">
    <location>
        <begin position="100"/>
        <end position="121"/>
    </location>
</feature>
<name>A0ABU7KWG0_9ACTN</name>
<evidence type="ECO:0008006" key="4">
    <source>
        <dbReference type="Google" id="ProtNLM"/>
    </source>
</evidence>
<protein>
    <recommendedName>
        <fullName evidence="4">DUF5709 domain-containing protein</fullName>
    </recommendedName>
</protein>
<feature type="compositionally biased region" description="Basic and acidic residues" evidence="1">
    <location>
        <begin position="131"/>
        <end position="141"/>
    </location>
</feature>
<reference evidence="2 3" key="1">
    <citation type="submission" date="2023-07" db="EMBL/GenBank/DDBJ databases">
        <authorList>
            <person name="Girao M."/>
            <person name="Carvalho M.F."/>
        </authorList>
    </citation>
    <scope>NUCLEOTIDE SEQUENCE [LARGE SCALE GENOMIC DNA]</scope>
    <source>
        <strain evidence="2 3">66/93</strain>
    </source>
</reference>
<evidence type="ECO:0000313" key="3">
    <source>
        <dbReference type="Proteomes" id="UP001348641"/>
    </source>
</evidence>
<organism evidence="2 3">
    <name type="scientific">Nocardiopsis tropica</name>
    <dbReference type="NCBI Taxonomy" id="109330"/>
    <lineage>
        <taxon>Bacteria</taxon>
        <taxon>Bacillati</taxon>
        <taxon>Actinomycetota</taxon>
        <taxon>Actinomycetes</taxon>
        <taxon>Streptosporangiales</taxon>
        <taxon>Nocardiopsidaceae</taxon>
        <taxon>Nocardiopsis</taxon>
    </lineage>
</organism>
<feature type="compositionally biased region" description="Acidic residues" evidence="1">
    <location>
        <begin position="76"/>
        <end position="86"/>
    </location>
</feature>
<feature type="region of interest" description="Disordered" evidence="1">
    <location>
        <begin position="1"/>
        <end position="141"/>
    </location>
</feature>
<sequence>MTEEPYDVDTDMGDDPEESEAAELERRIEPDYDIQEYDFEDDDSRGERGISEAVRDERNDVYPRQSWGGETRSAEEEAVNEIDDGYSPDVGEGAAVRSPHPGEADAHRADARGADERDRTADPAGYVPDAEDPKDTGAPDA</sequence>
<feature type="compositionally biased region" description="Acidic residues" evidence="1">
    <location>
        <begin position="1"/>
        <end position="22"/>
    </location>
</feature>
<dbReference type="RefSeq" id="WP_330159970.1">
    <property type="nucleotide sequence ID" value="NZ_BAAAJA010000006.1"/>
</dbReference>
<evidence type="ECO:0000313" key="2">
    <source>
        <dbReference type="EMBL" id="MEE2052992.1"/>
    </source>
</evidence>
<comment type="caution">
    <text evidence="2">The sequence shown here is derived from an EMBL/GenBank/DDBJ whole genome shotgun (WGS) entry which is preliminary data.</text>
</comment>
<feature type="compositionally biased region" description="Acidic residues" evidence="1">
    <location>
        <begin position="31"/>
        <end position="44"/>
    </location>
</feature>
<dbReference type="Proteomes" id="UP001348641">
    <property type="component" value="Unassembled WGS sequence"/>
</dbReference>
<dbReference type="EMBL" id="JAUUCC010000058">
    <property type="protein sequence ID" value="MEE2052992.1"/>
    <property type="molecule type" value="Genomic_DNA"/>
</dbReference>
<proteinExistence type="predicted"/>
<evidence type="ECO:0000256" key="1">
    <source>
        <dbReference type="SAM" id="MobiDB-lite"/>
    </source>
</evidence>